<evidence type="ECO:0000313" key="17">
    <source>
        <dbReference type="Proteomes" id="UP000005207"/>
    </source>
</evidence>
<sequence length="2588" mass="282644">METEPVKETFPSSISDQQPETTIKASQGDIVDLTSASTKTSAPVIASVSPLPTVPQYTPSIPSVVSTAPPVPPKPTVLRRANSQEKTEEPVAPPLPPPTPPKPTVFPRKAPVPLPPQASATPVRQETVTMTTAQAPPTRQVVTPTYKPHVPPPVPPKPSIPVGIGDSHKPGHGVKPPIAPKPGSQPSSPAHAPHPQRPSVLPTGPSDIALNLSPTSESKMFQPSPKSPSSPRYASNLRDTYVVITLPSQPSSPVDSVTTHAPSSPGPASPSWQAQPETYHHQQPQPQPYSQQQQQQTPPQTTRVPLAYTRVTESIESQEICGPEKHVSSSCHIIEAISASAQPPVVMPNLISQVVTTEVQRTTVSVVHERTPPPVPAPRANGLPISMQKPMPQLPAQNGQALQPSEVVDLRTMKVDPESTTRGVDLSAGPDSRRQSLTTDVSRHSSAVQSPVVNLSAESSTVSIVTDSITIVTCAATIQRRDNLDTSLPSSVPLQLTKNKSFEPVSQIIYRPIDSQRSTHATAEIPINLSVGSSTSGGTLQATPVTIAPASVASCIANGLTNGTTTVSGAVDLSTNKPFNTVVSVDAASTEVVTAVITDDGKPVDLTAGKRAVCCDVVYKLPFAGSCATHQPTTPLPEDRFGYRDDHYQYDRSPYGMRGFGGIKPSMSDTNLAEAGLFIYKSKNSYNFSGTTEGAVDLTSAKISDAGEAVDYSKKGTYAGMTIPPYSQDRVTSAVGTLFGTSSVLRSSNGVVYSSVAAPVPSTYAITTQPGSIFSTAYNTLSGMHTSDTMPSLSNLQNLPLTRSHSFLSTISTTAAEEQADAPLNLEISRGGTTAGDAATTAATSLSLDTYTDASLEAIAASLEALSSPMVPGDSQYQAERERLEMEKLKQQRLAEELEWERQEIQRFREHEQLMVQKELEELQAMKQQILAQQEEERQAHLIMQKETYAQQQQQLEQIQRLQEQLRLQLEEQKLRQMYPGGDIQEAVVLGPDGTVLARKITDSGCQTDEEDEAVSKAYTAGRKKRTAKKSVDSCVQTDDEDQDEWEAQNRSRQSRPRTARGDRGGHSEMSLQAHTEISIQTDTDGNIRMDTRMELSDSERTSPKKRPTPLEIGQSANLKADSSTLQAPPKSPKVLYSPVSPCISPSKSLEFVSYDKSLGDTSPQNLRGSPDPSKASPASPRGQKSMQRSMSDPKPMSPTGEERATSGTQYGEGYTGKGSGGTPTGTQKKVKRTLPNPPSEDESTTTGQTAYSTGSARRRMCRNSNMARAKILQDIDRELDLVERESSKLRKRQAELDEEEKEIDAKLRYLEMGINRRKDALLKEREKRERAYLQSVAEDRDYMSDSEVSNIRETRGGGEDEEIEGHGLERPRTAPQSELDDFVPPQTKHEYGKYSQYQYPQSQFQQSLYQTPQSYQSHSIYSSVPSLTTSQQQSYHQMLLLQQKAARQAALLSELDATKYDVISRQPDPTSSAYLGVKYDKYGNHLDLRALEVGSIAGSPMSAVSDSYYTDVDHHTPRSYMLLEDAAELAKGSTGLSSSYSLAERELAKAEKLLRRSAADLGSTDYLGSTSRLHTFGKTPDEEDTMEEPYELKLLKQQLKQEFRRSTGGTENLEQLTGLSQHYYTPSSSISGYSQRHYPKSEKYSISRLTLEKQAAKQLPASMLYQKHKTPLLDPKISSKYSSITDSRGLETDYTSYLGSTSASPRSSRLLQDEITFGLRKNIAEQQKYLGSTLGANLAGSLNLGQSLGLDSAYPSGSRSRPSSRPTSCYGLDLSIKRDPSSSSLRLKGDGEASGDGPNYQTPSGRTKPTSLPIVQSGRGRIPIVAQNSEEESPLSPVGQPMGMARASAGPLPPISADSRDQFGSCLSLQDSQQQQHIREEPTRGRSYVLLDDLQGTMSDSEAYHLRREETDWFDKPRDGRSENGQEKRQVKEEKTHIHCSKGKGPYYPFPHLRVKLQRDPKDRSVSGNGLGIRVVGGKEVPGSNGDIGAYVAKVLPGGAAEQTGKILEGMQVLEWNGVLLTGKTYEEVQGLVGQPCNEAEVCVRLDLNMLAESEGSQHLDFQEPPRSPGVDPKQLAAELQKVSQQQAPLSTSSSSLPATTSATSSPGQPGSPSVSKKRHSSSKGTKSQSHPVSGEIQLQIHYDKQLGNLIVHVLQARNLAPRDNNGYSDPFVKVYLLPGRGAENKRKTKHAGKTINPEWNQTVIYKNIHLEQLKKKTLEVSVWDYDKGSSNDFLGEVLIDLSNTAQLDNIPRWLPLKEQSEGDHHRRSHSGQGRHSSSKPSSHRSHGIFPDPAKDTQVPTIEKSHSSPGTSKPSPSEGQSQSHSHGHSQHSRSHGATRSSKSAARQHHQESLNGSRGGAAVATGDAQQQSQQQPLRSMASSHSSVLPFVEFFFCSFISFSLLSFPSLLTLSGSLQHCIHSVSTFHGFSSVCIHKCQQPPYVCMHLGKTQVMGEIKIALKKEMKTEGEHLVLEILQCRNITYKFKTPDHLPDLYVKLYVVNIATQKRIIKKKTRVCRHDREPSFNETFRFCMNPTGHALQLFLVSNGGKFVKKTLIGEAYVWLDKVDLRKRVVSWHKLLASTAQIHS</sequence>
<evidence type="ECO:0000256" key="2">
    <source>
        <dbReference type="ARBA" id="ARBA00022737"/>
    </source>
</evidence>
<evidence type="ECO:0000256" key="7">
    <source>
        <dbReference type="ARBA" id="ARBA00023273"/>
    </source>
</evidence>
<dbReference type="PROSITE" id="PS50106">
    <property type="entry name" value="PDZ"/>
    <property type="match status" value="1"/>
</dbReference>
<feature type="compositionally biased region" description="Basic and acidic residues" evidence="13">
    <location>
        <begin position="1086"/>
        <end position="1103"/>
    </location>
</feature>
<dbReference type="SMART" id="SM00228">
    <property type="entry name" value="PDZ"/>
    <property type="match status" value="1"/>
</dbReference>
<feature type="compositionally biased region" description="Acidic residues" evidence="13">
    <location>
        <begin position="1038"/>
        <end position="1047"/>
    </location>
</feature>
<keyword evidence="12" id="KW-0175">Coiled coil</keyword>
<feature type="region of interest" description="Disordered" evidence="13">
    <location>
        <begin position="1"/>
        <end position="28"/>
    </location>
</feature>
<dbReference type="InterPro" id="IPR001478">
    <property type="entry name" value="PDZ"/>
</dbReference>
<dbReference type="InterPro" id="IPR052098">
    <property type="entry name" value="Presynaptic_Scaffold_Bsn/Pclo"/>
</dbReference>
<dbReference type="Pfam" id="PF00595">
    <property type="entry name" value="PDZ"/>
    <property type="match status" value="1"/>
</dbReference>
<feature type="compositionally biased region" description="Polar residues" evidence="13">
    <location>
        <begin position="246"/>
        <end position="260"/>
    </location>
</feature>
<proteinExistence type="predicted"/>
<evidence type="ECO:0000313" key="16">
    <source>
        <dbReference type="Ensembl" id="ENSONIP00000052830.1"/>
    </source>
</evidence>
<reference evidence="17" key="1">
    <citation type="submission" date="2012-01" db="EMBL/GenBank/DDBJ databases">
        <title>The Genome Sequence of Oreochromis niloticus (Nile Tilapia).</title>
        <authorList>
            <consortium name="Broad Institute Genome Assembly Team"/>
            <consortium name="Broad Institute Sequencing Platform"/>
            <person name="Di Palma F."/>
            <person name="Johnson J."/>
            <person name="Lander E.S."/>
            <person name="Lindblad-Toh K."/>
        </authorList>
    </citation>
    <scope>NUCLEOTIDE SEQUENCE [LARGE SCALE GENOMIC DNA]</scope>
</reference>
<dbReference type="GO" id="GO:0030424">
    <property type="term" value="C:axon"/>
    <property type="evidence" value="ECO:0007669"/>
    <property type="project" value="TreeGrafter"/>
</dbReference>
<evidence type="ECO:0000256" key="13">
    <source>
        <dbReference type="SAM" id="MobiDB-lite"/>
    </source>
</evidence>
<dbReference type="SUPFAM" id="SSF50156">
    <property type="entry name" value="PDZ domain-like"/>
    <property type="match status" value="1"/>
</dbReference>
<feature type="compositionally biased region" description="Low complexity" evidence="13">
    <location>
        <begin position="182"/>
        <end position="199"/>
    </location>
</feature>
<dbReference type="Gene3D" id="2.30.42.10">
    <property type="match status" value="1"/>
</dbReference>
<dbReference type="GO" id="GO:0098882">
    <property type="term" value="F:structural constituent of presynaptic active zone"/>
    <property type="evidence" value="ECO:0007669"/>
    <property type="project" value="TreeGrafter"/>
</dbReference>
<accession>A0A669D3B3</accession>
<keyword evidence="7" id="KW-0966">Cell projection</keyword>
<feature type="compositionally biased region" description="Polar residues" evidence="13">
    <location>
        <begin position="435"/>
        <end position="445"/>
    </location>
</feature>
<evidence type="ECO:0000256" key="6">
    <source>
        <dbReference type="ARBA" id="ARBA00023018"/>
    </source>
</evidence>
<feature type="region of interest" description="Disordered" evidence="13">
    <location>
        <begin position="1910"/>
        <end position="1944"/>
    </location>
</feature>
<keyword evidence="8" id="KW-0111">Calcium/phospholipid-binding</keyword>
<feature type="compositionally biased region" description="Polar residues" evidence="13">
    <location>
        <begin position="1070"/>
        <end position="1085"/>
    </location>
</feature>
<feature type="domain" description="PDZ" evidence="15">
    <location>
        <begin position="1955"/>
        <end position="2034"/>
    </location>
</feature>
<feature type="region of interest" description="Disordered" evidence="13">
    <location>
        <begin position="60"/>
        <end position="301"/>
    </location>
</feature>
<evidence type="ECO:0000256" key="10">
    <source>
        <dbReference type="ARBA" id="ARBA00070121"/>
    </source>
</evidence>
<feature type="coiled-coil region" evidence="12">
    <location>
        <begin position="1273"/>
        <end position="1303"/>
    </location>
</feature>
<dbReference type="GO" id="GO:0008270">
    <property type="term" value="F:zinc ion binding"/>
    <property type="evidence" value="ECO:0007669"/>
    <property type="project" value="UniProtKB-KW"/>
</dbReference>
<dbReference type="PRINTS" id="PR01217">
    <property type="entry name" value="PRICHEXTENSN"/>
</dbReference>
<evidence type="ECO:0000259" key="14">
    <source>
        <dbReference type="PROSITE" id="PS50004"/>
    </source>
</evidence>
<evidence type="ECO:0000256" key="5">
    <source>
        <dbReference type="ARBA" id="ARBA00022837"/>
    </source>
</evidence>
<feature type="domain" description="C2" evidence="14">
    <location>
        <begin position="2134"/>
        <end position="2256"/>
    </location>
</feature>
<dbReference type="PROSITE" id="PS50004">
    <property type="entry name" value="C2"/>
    <property type="match status" value="2"/>
</dbReference>
<dbReference type="GO" id="GO:0048788">
    <property type="term" value="C:cytoskeleton of presynaptic active zone"/>
    <property type="evidence" value="ECO:0007669"/>
    <property type="project" value="TreeGrafter"/>
</dbReference>
<dbReference type="InterPro" id="IPR000008">
    <property type="entry name" value="C2_dom"/>
</dbReference>
<keyword evidence="17" id="KW-1185">Reference proteome</keyword>
<dbReference type="InterPro" id="IPR035892">
    <property type="entry name" value="C2_domain_sf"/>
</dbReference>
<dbReference type="GO" id="GO:0005544">
    <property type="term" value="F:calcium-dependent phospholipid binding"/>
    <property type="evidence" value="ECO:0007669"/>
    <property type="project" value="UniProtKB-KW"/>
</dbReference>
<evidence type="ECO:0000256" key="1">
    <source>
        <dbReference type="ARBA" id="ARBA00022723"/>
    </source>
</evidence>
<dbReference type="CDD" id="cd06714">
    <property type="entry name" value="PDZ_RIM-like"/>
    <property type="match status" value="1"/>
</dbReference>
<dbReference type="FunFam" id="2.60.40.150:FF:000137">
    <property type="entry name" value="Piccolo presynaptic cytomatrix protein"/>
    <property type="match status" value="1"/>
</dbReference>
<dbReference type="PANTHER" id="PTHR14113:SF11">
    <property type="entry name" value="PROTEIN PICCOLO ISOFORM X1"/>
    <property type="match status" value="1"/>
</dbReference>
<keyword evidence="2" id="KW-0677">Repeat</keyword>
<dbReference type="Ensembl" id="ENSONIT00000051759.1">
    <property type="protein sequence ID" value="ENSONIP00000052830.1"/>
    <property type="gene ID" value="ENSONIG00000011526.2"/>
</dbReference>
<keyword evidence="5" id="KW-0106">Calcium</keyword>
<feature type="compositionally biased region" description="Pro residues" evidence="13">
    <location>
        <begin position="149"/>
        <end position="159"/>
    </location>
</feature>
<dbReference type="SMART" id="SM00239">
    <property type="entry name" value="C2"/>
    <property type="match status" value="2"/>
</dbReference>
<gene>
    <name evidence="16" type="primary">PCLO</name>
    <name evidence="16" type="synonym">pcloa</name>
</gene>
<feature type="compositionally biased region" description="Low complexity" evidence="13">
    <location>
        <begin position="2316"/>
        <end position="2325"/>
    </location>
</feature>
<dbReference type="GeneTree" id="ENSGT00620000087961"/>
<dbReference type="Gene3D" id="2.60.40.150">
    <property type="entry name" value="C2 domain"/>
    <property type="match status" value="2"/>
</dbReference>
<organism evidence="16 17">
    <name type="scientific">Oreochromis niloticus</name>
    <name type="common">Nile tilapia</name>
    <name type="synonym">Tilapia nilotica</name>
    <dbReference type="NCBI Taxonomy" id="8128"/>
    <lineage>
        <taxon>Eukaryota</taxon>
        <taxon>Metazoa</taxon>
        <taxon>Chordata</taxon>
        <taxon>Craniata</taxon>
        <taxon>Vertebrata</taxon>
        <taxon>Euteleostomi</taxon>
        <taxon>Actinopterygii</taxon>
        <taxon>Neopterygii</taxon>
        <taxon>Teleostei</taxon>
        <taxon>Neoteleostei</taxon>
        <taxon>Acanthomorphata</taxon>
        <taxon>Ovalentaria</taxon>
        <taxon>Cichlomorphae</taxon>
        <taxon>Cichliformes</taxon>
        <taxon>Cichlidae</taxon>
        <taxon>African cichlids</taxon>
        <taxon>Pseudocrenilabrinae</taxon>
        <taxon>Oreochromini</taxon>
        <taxon>Oreochromis</taxon>
    </lineage>
</organism>
<dbReference type="Pfam" id="PF00168">
    <property type="entry name" value="C2"/>
    <property type="match status" value="2"/>
</dbReference>
<evidence type="ECO:0000256" key="8">
    <source>
        <dbReference type="ARBA" id="ARBA00023302"/>
    </source>
</evidence>
<evidence type="ECO:0000256" key="3">
    <source>
        <dbReference type="ARBA" id="ARBA00022771"/>
    </source>
</evidence>
<dbReference type="GO" id="GO:0098978">
    <property type="term" value="C:glutamatergic synapse"/>
    <property type="evidence" value="ECO:0007669"/>
    <property type="project" value="TreeGrafter"/>
</dbReference>
<feature type="compositionally biased region" description="Pro residues" evidence="13">
    <location>
        <begin position="91"/>
        <end position="116"/>
    </location>
</feature>
<dbReference type="PRINTS" id="PR00360">
    <property type="entry name" value="C2DOMAIN"/>
</dbReference>
<dbReference type="CDD" id="cd22249">
    <property type="entry name" value="UDM1_RNF168_RNF169-like"/>
    <property type="match status" value="1"/>
</dbReference>
<keyword evidence="6" id="KW-0770">Synapse</keyword>
<feature type="compositionally biased region" description="Low complexity" evidence="13">
    <location>
        <begin position="1170"/>
        <end position="1181"/>
    </location>
</feature>
<dbReference type="Proteomes" id="UP000005207">
    <property type="component" value="Linkage group LG17"/>
</dbReference>
<evidence type="ECO:0000256" key="11">
    <source>
        <dbReference type="ARBA" id="ARBA00083569"/>
    </source>
</evidence>
<feature type="region of interest" description="Disordered" evidence="13">
    <location>
        <begin position="1020"/>
        <end position="1263"/>
    </location>
</feature>
<feature type="compositionally biased region" description="Polar residues" evidence="13">
    <location>
        <begin position="10"/>
        <end position="25"/>
    </location>
</feature>
<protein>
    <recommendedName>
        <fullName evidence="10">Protein piccolo</fullName>
    </recommendedName>
    <alternativeName>
        <fullName evidence="11">Aczonin</fullName>
    </alternativeName>
</protein>
<reference evidence="16" key="3">
    <citation type="submission" date="2025-09" db="UniProtKB">
        <authorList>
            <consortium name="Ensembl"/>
        </authorList>
    </citation>
    <scope>IDENTIFICATION</scope>
</reference>
<feature type="region of interest" description="Disordered" evidence="13">
    <location>
        <begin position="1829"/>
        <end position="1851"/>
    </location>
</feature>
<feature type="coiled-coil region" evidence="12">
    <location>
        <begin position="877"/>
        <end position="976"/>
    </location>
</feature>
<dbReference type="GO" id="GO:0098982">
    <property type="term" value="C:GABA-ergic synapse"/>
    <property type="evidence" value="ECO:0007669"/>
    <property type="project" value="TreeGrafter"/>
</dbReference>
<evidence type="ECO:0000256" key="4">
    <source>
        <dbReference type="ARBA" id="ARBA00022833"/>
    </source>
</evidence>
<dbReference type="GO" id="GO:1904071">
    <property type="term" value="P:presynaptic active zone assembly"/>
    <property type="evidence" value="ECO:0007669"/>
    <property type="project" value="TreeGrafter"/>
</dbReference>
<feature type="region of interest" description="Disordered" evidence="13">
    <location>
        <begin position="417"/>
        <end position="445"/>
    </location>
</feature>
<feature type="compositionally biased region" description="Low complexity" evidence="13">
    <location>
        <begin position="2272"/>
        <end position="2282"/>
    </location>
</feature>
<reference evidence="16" key="2">
    <citation type="submission" date="2025-08" db="UniProtKB">
        <authorList>
            <consortium name="Ensembl"/>
        </authorList>
    </citation>
    <scope>IDENTIFICATION</scope>
</reference>
<feature type="compositionally biased region" description="Basic and acidic residues" evidence="13">
    <location>
        <begin position="1910"/>
        <end position="1938"/>
    </location>
</feature>
<feature type="region of interest" description="Disordered" evidence="13">
    <location>
        <begin position="2080"/>
        <end position="2135"/>
    </location>
</feature>
<keyword evidence="3" id="KW-0863">Zinc-finger</keyword>
<dbReference type="CDD" id="cd04031">
    <property type="entry name" value="C2A_RIM1alpha"/>
    <property type="match status" value="1"/>
</dbReference>
<feature type="compositionally biased region" description="Basic and acidic residues" evidence="13">
    <location>
        <begin position="1351"/>
        <end position="1373"/>
    </location>
</feature>
<evidence type="ECO:0000256" key="9">
    <source>
        <dbReference type="ARBA" id="ARBA00034101"/>
    </source>
</evidence>
<feature type="compositionally biased region" description="Polar residues" evidence="13">
    <location>
        <begin position="1800"/>
        <end position="1815"/>
    </location>
</feature>
<keyword evidence="4" id="KW-0862">Zinc</keyword>
<feature type="compositionally biased region" description="Polar residues" evidence="13">
    <location>
        <begin position="1115"/>
        <end position="1127"/>
    </location>
</feature>
<feature type="region of interest" description="Disordered" evidence="13">
    <location>
        <begin position="2254"/>
        <end position="2378"/>
    </location>
</feature>
<feature type="region of interest" description="Disordered" evidence="13">
    <location>
        <begin position="1342"/>
        <end position="1389"/>
    </location>
</feature>
<dbReference type="GO" id="GO:0035418">
    <property type="term" value="P:protein localization to synapse"/>
    <property type="evidence" value="ECO:0007669"/>
    <property type="project" value="TreeGrafter"/>
</dbReference>
<feature type="compositionally biased region" description="Polar residues" evidence="13">
    <location>
        <begin position="1245"/>
        <end position="1256"/>
    </location>
</feature>
<feature type="compositionally biased region" description="Low complexity" evidence="13">
    <location>
        <begin position="269"/>
        <end position="301"/>
    </location>
</feature>
<evidence type="ECO:0000259" key="15">
    <source>
        <dbReference type="PROSITE" id="PS50106"/>
    </source>
</evidence>
<dbReference type="InterPro" id="IPR036034">
    <property type="entry name" value="PDZ_sf"/>
</dbReference>
<name>A0A669D3B3_ORENI</name>
<dbReference type="SUPFAM" id="SSF49562">
    <property type="entry name" value="C2 domain (Calcium/lipid-binding domain, CaLB)"/>
    <property type="match status" value="2"/>
</dbReference>
<comment type="subcellular location">
    <subcellularLocation>
        <location evidence="9">Presynaptic active zone</location>
    </subcellularLocation>
</comment>
<feature type="region of interest" description="Disordered" evidence="13">
    <location>
        <begin position="1754"/>
        <end position="1816"/>
    </location>
</feature>
<feature type="compositionally biased region" description="Low complexity" evidence="13">
    <location>
        <begin position="1756"/>
        <end position="1769"/>
    </location>
</feature>
<dbReference type="FunFam" id="2.60.40.150:FF:000149">
    <property type="entry name" value="Piccolo presynaptic cytomatrix protein"/>
    <property type="match status" value="1"/>
</dbReference>
<feature type="compositionally biased region" description="Gly residues" evidence="13">
    <location>
        <begin position="1214"/>
        <end position="1224"/>
    </location>
</feature>
<dbReference type="PANTHER" id="PTHR14113">
    <property type="entry name" value="PICCOLO/BASSOON"/>
    <property type="match status" value="1"/>
</dbReference>
<feature type="compositionally biased region" description="Polar residues" evidence="13">
    <location>
        <begin position="118"/>
        <end position="137"/>
    </location>
</feature>
<keyword evidence="1" id="KW-0479">Metal-binding</keyword>
<feature type="compositionally biased region" description="Basic residues" evidence="13">
    <location>
        <begin position="2326"/>
        <end position="2337"/>
    </location>
</feature>
<feature type="compositionally biased region" description="Polar residues" evidence="13">
    <location>
        <begin position="212"/>
        <end position="221"/>
    </location>
</feature>
<evidence type="ECO:0000256" key="12">
    <source>
        <dbReference type="SAM" id="Coils"/>
    </source>
</evidence>
<feature type="compositionally biased region" description="Low complexity" evidence="13">
    <location>
        <begin position="2085"/>
        <end position="2116"/>
    </location>
</feature>
<feature type="domain" description="C2" evidence="14">
    <location>
        <begin position="2452"/>
        <end position="2577"/>
    </location>
</feature>